<dbReference type="Gene3D" id="3.40.50.720">
    <property type="entry name" value="NAD(P)-binding Rossmann-like Domain"/>
    <property type="match status" value="1"/>
</dbReference>
<keyword evidence="1" id="KW-0808">Transferase</keyword>
<dbReference type="SMART" id="SM00822">
    <property type="entry name" value="PKS_KR"/>
    <property type="match status" value="1"/>
</dbReference>
<dbReference type="AlphaFoldDB" id="A0A1W9YVV5"/>
<evidence type="ECO:0000313" key="4">
    <source>
        <dbReference type="Proteomes" id="UP000192284"/>
    </source>
</evidence>
<sequence length="142" mass="14518">LGELGCGVQVVACDVGDREQVAGLVASVSAEHRLGAVIHVAGVVADGVIESLDRGRVEQVLAPKVDGAWYLHELTRDMGLSAFVLFSSAAGVLGSAGQANYVAANAFLDALALYRRGQGLAGVSLAWGLWEQAGAMAGELQG</sequence>
<proteinExistence type="predicted"/>
<dbReference type="Pfam" id="PF08659">
    <property type="entry name" value="KR"/>
    <property type="match status" value="1"/>
</dbReference>
<feature type="domain" description="Ketoreductase" evidence="2">
    <location>
        <begin position="1"/>
        <end position="133"/>
    </location>
</feature>
<feature type="non-terminal residue" evidence="3">
    <location>
        <position position="142"/>
    </location>
</feature>
<reference evidence="3 4" key="1">
    <citation type="submission" date="2017-02" db="EMBL/GenBank/DDBJ databases">
        <title>The new phylogeny of genus Mycobacterium.</title>
        <authorList>
            <person name="Tortoli E."/>
            <person name="Trovato A."/>
            <person name="Cirillo D.M."/>
        </authorList>
    </citation>
    <scope>NUCLEOTIDE SEQUENCE [LARGE SCALE GENOMIC DNA]</scope>
    <source>
        <strain evidence="3 4">DSM 45057</strain>
    </source>
</reference>
<evidence type="ECO:0000313" key="3">
    <source>
        <dbReference type="EMBL" id="ORA04117.1"/>
    </source>
</evidence>
<dbReference type="Proteomes" id="UP000192284">
    <property type="component" value="Unassembled WGS sequence"/>
</dbReference>
<feature type="non-terminal residue" evidence="3">
    <location>
        <position position="1"/>
    </location>
</feature>
<organism evidence="3 4">
    <name type="scientific">Mycobacterium angelicum</name>
    <dbReference type="NCBI Taxonomy" id="470074"/>
    <lineage>
        <taxon>Bacteria</taxon>
        <taxon>Bacillati</taxon>
        <taxon>Actinomycetota</taxon>
        <taxon>Actinomycetes</taxon>
        <taxon>Mycobacteriales</taxon>
        <taxon>Mycobacteriaceae</taxon>
        <taxon>Mycobacterium</taxon>
    </lineage>
</organism>
<comment type="caution">
    <text evidence="3">The sequence shown here is derived from an EMBL/GenBank/DDBJ whole genome shotgun (WGS) entry which is preliminary data.</text>
</comment>
<keyword evidence="4" id="KW-1185">Reference proteome</keyword>
<evidence type="ECO:0000256" key="1">
    <source>
        <dbReference type="ARBA" id="ARBA00022679"/>
    </source>
</evidence>
<dbReference type="OrthoDB" id="9778690at2"/>
<dbReference type="InterPro" id="IPR036291">
    <property type="entry name" value="NAD(P)-bd_dom_sf"/>
</dbReference>
<gene>
    <name evidence="3" type="ORF">BST12_29555</name>
</gene>
<dbReference type="GO" id="GO:0004312">
    <property type="term" value="F:fatty acid synthase activity"/>
    <property type="evidence" value="ECO:0007669"/>
    <property type="project" value="TreeGrafter"/>
</dbReference>
<dbReference type="InterPro" id="IPR013968">
    <property type="entry name" value="PKS_KR"/>
</dbReference>
<evidence type="ECO:0000259" key="2">
    <source>
        <dbReference type="SMART" id="SM00822"/>
    </source>
</evidence>
<dbReference type="InterPro" id="IPR050091">
    <property type="entry name" value="PKS_NRPS_Biosynth_Enz"/>
</dbReference>
<dbReference type="GO" id="GO:0006633">
    <property type="term" value="P:fatty acid biosynthetic process"/>
    <property type="evidence" value="ECO:0007669"/>
    <property type="project" value="TreeGrafter"/>
</dbReference>
<dbReference type="EMBL" id="MVHE01000311">
    <property type="protein sequence ID" value="ORA04117.1"/>
    <property type="molecule type" value="Genomic_DNA"/>
</dbReference>
<dbReference type="PANTHER" id="PTHR43775">
    <property type="entry name" value="FATTY ACID SYNTHASE"/>
    <property type="match status" value="1"/>
</dbReference>
<protein>
    <submittedName>
        <fullName evidence="3">Polyketide synthase</fullName>
    </submittedName>
</protein>
<name>A0A1W9YVV5_MYCAN</name>
<accession>A0A1W9YVV5</accession>
<dbReference type="RefSeq" id="WP_139802107.1">
    <property type="nucleotide sequence ID" value="NZ_MVHE01000311.1"/>
</dbReference>
<dbReference type="PANTHER" id="PTHR43775:SF51">
    <property type="entry name" value="INACTIVE PHENOLPHTHIOCEROL SYNTHESIS POLYKETIDE SYNTHASE TYPE I PKS1-RELATED"/>
    <property type="match status" value="1"/>
</dbReference>
<dbReference type="InterPro" id="IPR057326">
    <property type="entry name" value="KR_dom"/>
</dbReference>
<dbReference type="SUPFAM" id="SSF51735">
    <property type="entry name" value="NAD(P)-binding Rossmann-fold domains"/>
    <property type="match status" value="1"/>
</dbReference>